<gene>
    <name evidence="2" type="ORF">IAB04_01600</name>
</gene>
<name>A0A9D1LTW2_9FIRM</name>
<protein>
    <submittedName>
        <fullName evidence="2">DUF2953 domain-containing protein</fullName>
    </submittedName>
</protein>
<proteinExistence type="predicted"/>
<feature type="non-terminal residue" evidence="2">
    <location>
        <position position="1"/>
    </location>
</feature>
<dbReference type="Proteomes" id="UP000824111">
    <property type="component" value="Unassembled WGS sequence"/>
</dbReference>
<dbReference type="EMBL" id="DVND01000037">
    <property type="protein sequence ID" value="HIU48040.1"/>
    <property type="molecule type" value="Genomic_DNA"/>
</dbReference>
<accession>A0A9D1LTW2</accession>
<keyword evidence="1" id="KW-0812">Transmembrane</keyword>
<evidence type="ECO:0000256" key="1">
    <source>
        <dbReference type="SAM" id="Phobius"/>
    </source>
</evidence>
<keyword evidence="1" id="KW-1133">Transmembrane helix</keyword>
<keyword evidence="1" id="KW-0472">Membrane</keyword>
<reference evidence="2" key="2">
    <citation type="journal article" date="2021" name="PeerJ">
        <title>Extensive microbial diversity within the chicken gut microbiome revealed by metagenomics and culture.</title>
        <authorList>
            <person name="Gilroy R."/>
            <person name="Ravi A."/>
            <person name="Getino M."/>
            <person name="Pursley I."/>
            <person name="Horton D.L."/>
            <person name="Alikhan N.F."/>
            <person name="Baker D."/>
            <person name="Gharbi K."/>
            <person name="Hall N."/>
            <person name="Watson M."/>
            <person name="Adriaenssens E.M."/>
            <person name="Foster-Nyarko E."/>
            <person name="Jarju S."/>
            <person name="Secka A."/>
            <person name="Antonio M."/>
            <person name="Oren A."/>
            <person name="Chaudhuri R.R."/>
            <person name="La Ragione R."/>
            <person name="Hildebrand F."/>
            <person name="Pallen M.J."/>
        </authorList>
    </citation>
    <scope>NUCLEOTIDE SEQUENCE</scope>
    <source>
        <strain evidence="2">ChiSjej4B22-9803</strain>
    </source>
</reference>
<feature type="transmembrane region" description="Helical" evidence="1">
    <location>
        <begin position="57"/>
        <end position="77"/>
    </location>
</feature>
<reference evidence="2" key="1">
    <citation type="submission" date="2020-10" db="EMBL/GenBank/DDBJ databases">
        <authorList>
            <person name="Gilroy R."/>
        </authorList>
    </citation>
    <scope>NUCLEOTIDE SEQUENCE</scope>
    <source>
        <strain evidence="2">ChiSjej4B22-9803</strain>
    </source>
</reference>
<dbReference type="AlphaFoldDB" id="A0A9D1LTW2"/>
<evidence type="ECO:0000313" key="2">
    <source>
        <dbReference type="EMBL" id="HIU48040.1"/>
    </source>
</evidence>
<organism evidence="2 3">
    <name type="scientific">Candidatus Avimonoglobus intestinipullorum</name>
    <dbReference type="NCBI Taxonomy" id="2840699"/>
    <lineage>
        <taxon>Bacteria</taxon>
        <taxon>Bacillati</taxon>
        <taxon>Bacillota</taxon>
        <taxon>Clostridia</taxon>
        <taxon>Eubacteriales</taxon>
        <taxon>Candidatus Avimonoglobus</taxon>
    </lineage>
</organism>
<dbReference type="InterPro" id="IPR021338">
    <property type="entry name" value="DUF2953"/>
</dbReference>
<dbReference type="Pfam" id="PF11167">
    <property type="entry name" value="DUF2953"/>
    <property type="match status" value="1"/>
</dbReference>
<sequence>QKKDFSIEVFKQQFAHYKKIFEHSKDDIAAIFQYAGEKAVVLELVDFKLDYGFEDPAYTGMLMGGICGIAYNILALVDRHLDLREKHVDIRPDFHNNCFQMSFQCIARLKNVHIMVILYKVIKIYFKIKNL</sequence>
<evidence type="ECO:0000313" key="3">
    <source>
        <dbReference type="Proteomes" id="UP000824111"/>
    </source>
</evidence>
<comment type="caution">
    <text evidence="2">The sequence shown here is derived from an EMBL/GenBank/DDBJ whole genome shotgun (WGS) entry which is preliminary data.</text>
</comment>